<dbReference type="Proteomes" id="UP000199800">
    <property type="component" value="Unassembled WGS sequence"/>
</dbReference>
<dbReference type="AlphaFoldDB" id="A0A1I0AUE1"/>
<reference evidence="3 4" key="1">
    <citation type="submission" date="2016-10" db="EMBL/GenBank/DDBJ databases">
        <authorList>
            <person name="de Groot N.N."/>
        </authorList>
    </citation>
    <scope>NUCLEOTIDE SEQUENCE [LARGE SCALE GENOMIC DNA]</scope>
    <source>
        <strain evidence="3 4">DSM 1801</strain>
    </source>
</reference>
<evidence type="ECO:0000256" key="1">
    <source>
        <dbReference type="ARBA" id="ARBA00023118"/>
    </source>
</evidence>
<dbReference type="PANTHER" id="PTHR35579:SF6">
    <property type="entry name" value="DUF324 DOMAIN-CONTAINING PROTEIN"/>
    <property type="match status" value="1"/>
</dbReference>
<organism evidence="3 4">
    <name type="scientific">[Clostridium] polysaccharolyticum</name>
    <dbReference type="NCBI Taxonomy" id="29364"/>
    <lineage>
        <taxon>Bacteria</taxon>
        <taxon>Bacillati</taxon>
        <taxon>Bacillota</taxon>
        <taxon>Clostridia</taxon>
        <taxon>Lachnospirales</taxon>
        <taxon>Lachnospiraceae</taxon>
    </lineage>
</organism>
<protein>
    <submittedName>
        <fullName evidence="3">CRISPR/Cas system CSM-associated protein Csm3, group 7 of RAMP superfamily</fullName>
    </submittedName>
</protein>
<keyword evidence="1" id="KW-0051">Antiviral defense</keyword>
<sequence length="442" mass="49708">MGENRKIVKRIAIGVKIQTSSPLCVSSGWDEITDNDLQRDFYGKVFVPGTSLAGAMRAYLEKPESLFGFAKEMEGKMSSVSFSDLTFAENEHLKMSERDGVALVQKVAKSGAKYDIEIIEPGAYGAFQMLLSIREQDEEEQWLDAIKKIFFGINEGEIRFGSKKNRGFGKIKIESIYYKQFTSDNVDEWVAYNSEKNLYFKENKQEKSEWMKSDESHFVKLKVSLNLIGGISIRKYAISGDADFEHIRSKKVPVIPGTSWMGAIRQRVTHIATQLIGDESKAMQIIHQWFGYVAESQDGKNPDARQSSIIIRESVIKGGTELKITRNRINRFDNSTIDGALYTELGHFTGDTKLIILVRKENDYGDYRTIIGLLLLAIKDLENGYLALGGQTSVGRGIFKQGSDGIAIAENGTQTYEQLGNDKCLEYINELKAYVRGIKNVN</sequence>
<dbReference type="GO" id="GO:0051607">
    <property type="term" value="P:defense response to virus"/>
    <property type="evidence" value="ECO:0007669"/>
    <property type="project" value="UniProtKB-KW"/>
</dbReference>
<evidence type="ECO:0000313" key="4">
    <source>
        <dbReference type="Proteomes" id="UP000199800"/>
    </source>
</evidence>
<dbReference type="STRING" id="29364.SAMN04487772_10645"/>
<keyword evidence="4" id="KW-1185">Reference proteome</keyword>
<dbReference type="PANTHER" id="PTHR35579">
    <property type="entry name" value="CRISPR SYSTEM CMS ENDORIBONUCLEASE CSM3"/>
    <property type="match status" value="1"/>
</dbReference>
<dbReference type="Pfam" id="PF03787">
    <property type="entry name" value="RAMPs"/>
    <property type="match status" value="2"/>
</dbReference>
<evidence type="ECO:0000259" key="2">
    <source>
        <dbReference type="Pfam" id="PF03787"/>
    </source>
</evidence>
<dbReference type="EMBL" id="FOHN01000006">
    <property type="protein sequence ID" value="SES98041.1"/>
    <property type="molecule type" value="Genomic_DNA"/>
</dbReference>
<dbReference type="OrthoDB" id="1063910at2"/>
<dbReference type="InterPro" id="IPR052216">
    <property type="entry name" value="CRISPR_Csm3_endoribonuclease"/>
</dbReference>
<proteinExistence type="predicted"/>
<name>A0A1I0AUE1_9FIRM</name>
<dbReference type="InterPro" id="IPR005537">
    <property type="entry name" value="RAMP_III_fam"/>
</dbReference>
<accession>A0A1I0AUE1</accession>
<dbReference type="CDD" id="cd09726">
    <property type="entry name" value="RAMP_I_III"/>
    <property type="match status" value="1"/>
</dbReference>
<feature type="domain" description="CRISPR type III-associated protein" evidence="2">
    <location>
        <begin position="247"/>
        <end position="400"/>
    </location>
</feature>
<evidence type="ECO:0000313" key="3">
    <source>
        <dbReference type="EMBL" id="SES98041.1"/>
    </source>
</evidence>
<feature type="domain" description="CRISPR type III-associated protein" evidence="2">
    <location>
        <begin position="16"/>
        <end position="172"/>
    </location>
</feature>
<dbReference type="RefSeq" id="WP_092477240.1">
    <property type="nucleotide sequence ID" value="NZ_FOHN01000006.1"/>
</dbReference>
<gene>
    <name evidence="3" type="ORF">SAMN04487772_10645</name>
</gene>